<evidence type="ECO:0000256" key="6">
    <source>
        <dbReference type="ARBA" id="ARBA00022723"/>
    </source>
</evidence>
<dbReference type="Proteomes" id="UP000198778">
    <property type="component" value="Unassembled WGS sequence"/>
</dbReference>
<dbReference type="InterPro" id="IPR007325">
    <property type="entry name" value="KFase/CYL"/>
</dbReference>
<evidence type="ECO:0000256" key="5">
    <source>
        <dbReference type="ARBA" id="ARBA00014889"/>
    </source>
</evidence>
<evidence type="ECO:0000313" key="12">
    <source>
        <dbReference type="EMBL" id="SDN36018.1"/>
    </source>
</evidence>
<dbReference type="AlphaFoldDB" id="A0A1H0AR75"/>
<dbReference type="RefSeq" id="WP_090840393.1">
    <property type="nucleotide sequence ID" value="NZ_FNIL01000001.1"/>
</dbReference>
<comment type="function">
    <text evidence="2">Catalyzes the hydrolysis of N-formyl-L-kynurenine to L-kynurenine, the second step in the kynurenine pathway of tryptophan degradation.</text>
</comment>
<dbReference type="EC" id="3.5.1.9" evidence="4"/>
<keyword evidence="8" id="KW-0862">Zinc</keyword>
<dbReference type="GO" id="GO:0046872">
    <property type="term" value="F:metal ion binding"/>
    <property type="evidence" value="ECO:0007669"/>
    <property type="project" value="UniProtKB-KW"/>
</dbReference>
<dbReference type="PANTHER" id="PTHR31118">
    <property type="entry name" value="CYCLASE-LIKE PROTEIN 2"/>
    <property type="match status" value="1"/>
</dbReference>
<keyword evidence="9" id="KW-0823">Tryptophan catabolism</keyword>
<dbReference type="OrthoDB" id="9796085at2"/>
<accession>A0A1H0AR75</accession>
<evidence type="ECO:0000256" key="8">
    <source>
        <dbReference type="ARBA" id="ARBA00022833"/>
    </source>
</evidence>
<organism evidence="12 13">
    <name type="scientific">Alkalicoccus daliensis</name>
    <dbReference type="NCBI Taxonomy" id="745820"/>
    <lineage>
        <taxon>Bacteria</taxon>
        <taxon>Bacillati</taxon>
        <taxon>Bacillota</taxon>
        <taxon>Bacilli</taxon>
        <taxon>Bacillales</taxon>
        <taxon>Bacillaceae</taxon>
        <taxon>Alkalicoccus</taxon>
    </lineage>
</organism>
<dbReference type="Pfam" id="PF04199">
    <property type="entry name" value="Cyclase"/>
    <property type="match status" value="1"/>
</dbReference>
<dbReference type="SUPFAM" id="SSF102198">
    <property type="entry name" value="Putative cyclase"/>
    <property type="match status" value="1"/>
</dbReference>
<dbReference type="PANTHER" id="PTHR31118:SF32">
    <property type="entry name" value="KYNURENINE FORMAMIDASE"/>
    <property type="match status" value="1"/>
</dbReference>
<gene>
    <name evidence="12" type="ORF">SAMN04488053_101586</name>
</gene>
<dbReference type="GO" id="GO:0019441">
    <property type="term" value="P:L-tryptophan catabolic process to kynurenine"/>
    <property type="evidence" value="ECO:0007669"/>
    <property type="project" value="InterPro"/>
</dbReference>
<evidence type="ECO:0000256" key="9">
    <source>
        <dbReference type="ARBA" id="ARBA00023079"/>
    </source>
</evidence>
<evidence type="ECO:0000256" key="1">
    <source>
        <dbReference type="ARBA" id="ARBA00001947"/>
    </source>
</evidence>
<keyword evidence="13" id="KW-1185">Reference proteome</keyword>
<dbReference type="FunFam" id="3.50.30.50:FF:000001">
    <property type="entry name" value="Kynurenine formamidase"/>
    <property type="match status" value="1"/>
</dbReference>
<proteinExistence type="predicted"/>
<keyword evidence="7" id="KW-0378">Hydrolase</keyword>
<comment type="catalytic activity">
    <reaction evidence="10">
        <text>N-formyl-L-kynurenine + H2O = L-kynurenine + formate + H(+)</text>
        <dbReference type="Rhea" id="RHEA:13009"/>
        <dbReference type="ChEBI" id="CHEBI:15377"/>
        <dbReference type="ChEBI" id="CHEBI:15378"/>
        <dbReference type="ChEBI" id="CHEBI:15740"/>
        <dbReference type="ChEBI" id="CHEBI:57959"/>
        <dbReference type="ChEBI" id="CHEBI:58629"/>
        <dbReference type="EC" id="3.5.1.9"/>
    </reaction>
</comment>
<sequence>MWIDISQELKIGMNVWPGDVEFQYHKTLKISEGDSVNTGKITMSSHTGTHIDAPFHYDDNGISIEKMDINRLSGIAEIVNLEGVKQIDYHTVAGLLPFETTILIFKTTEQEHDYDSYPSFTKEAAELLSKNGIQMIGTDGPSVDPLTSKDLPAHHAFNTHHIYILEGLRLQHVNPGLYEFMALPLPIKGADGSPVRAVIREME</sequence>
<dbReference type="InterPro" id="IPR037175">
    <property type="entry name" value="KFase_sf"/>
</dbReference>
<comment type="cofactor">
    <cofactor evidence="1">
        <name>Zn(2+)</name>
        <dbReference type="ChEBI" id="CHEBI:29105"/>
    </cofactor>
</comment>
<evidence type="ECO:0000256" key="2">
    <source>
        <dbReference type="ARBA" id="ARBA00002204"/>
    </source>
</evidence>
<evidence type="ECO:0000256" key="4">
    <source>
        <dbReference type="ARBA" id="ARBA00012930"/>
    </source>
</evidence>
<protein>
    <recommendedName>
        <fullName evidence="5">Kynurenine formamidase</fullName>
        <ecNumber evidence="4">3.5.1.9</ecNumber>
    </recommendedName>
</protein>
<dbReference type="EMBL" id="FNIL01000001">
    <property type="protein sequence ID" value="SDN36018.1"/>
    <property type="molecule type" value="Genomic_DNA"/>
</dbReference>
<evidence type="ECO:0000256" key="7">
    <source>
        <dbReference type="ARBA" id="ARBA00022801"/>
    </source>
</evidence>
<dbReference type="STRING" id="745820.SAMN04488053_101586"/>
<name>A0A1H0AR75_9BACI</name>
<comment type="pathway">
    <text evidence="11">Amino-acid degradation; L-tryptophan degradation via kynurenine pathway; L-kynurenine from L-tryptophan: step 2/2.</text>
</comment>
<keyword evidence="6" id="KW-0479">Metal-binding</keyword>
<evidence type="ECO:0000256" key="10">
    <source>
        <dbReference type="ARBA" id="ARBA00048496"/>
    </source>
</evidence>
<reference evidence="13" key="1">
    <citation type="submission" date="2016-10" db="EMBL/GenBank/DDBJ databases">
        <authorList>
            <person name="Varghese N."/>
            <person name="Submissions S."/>
        </authorList>
    </citation>
    <scope>NUCLEOTIDE SEQUENCE [LARGE SCALE GENOMIC DNA]</scope>
    <source>
        <strain evidence="13">CGMCC 1.10369</strain>
    </source>
</reference>
<evidence type="ECO:0000256" key="3">
    <source>
        <dbReference type="ARBA" id="ARBA00011738"/>
    </source>
</evidence>
<evidence type="ECO:0000313" key="13">
    <source>
        <dbReference type="Proteomes" id="UP000198778"/>
    </source>
</evidence>
<comment type="subunit">
    <text evidence="3">Homodimer.</text>
</comment>
<evidence type="ECO:0000256" key="11">
    <source>
        <dbReference type="ARBA" id="ARBA00060547"/>
    </source>
</evidence>
<dbReference type="GO" id="GO:0004061">
    <property type="term" value="F:arylformamidase activity"/>
    <property type="evidence" value="ECO:0007669"/>
    <property type="project" value="UniProtKB-EC"/>
</dbReference>
<dbReference type="Gene3D" id="3.50.30.50">
    <property type="entry name" value="Putative cyclase"/>
    <property type="match status" value="1"/>
</dbReference>